<name>A0A0P6AWK9_9CRUS</name>
<sequence length="79" mass="9165">METMTLVQLQLSMIGGTLVPEVSAWVEAGRRPSDCRDVVQILAKAVVFETYDSCRLFNDLNQVRHHFLLQWNYDILIRI</sequence>
<dbReference type="Proteomes" id="UP000076858">
    <property type="component" value="Unassembled WGS sequence"/>
</dbReference>
<dbReference type="AlphaFoldDB" id="A0A0P6AWK9"/>
<dbReference type="EMBL" id="LRGB01000359">
    <property type="protein sequence ID" value="KZS19528.1"/>
    <property type="molecule type" value="Genomic_DNA"/>
</dbReference>
<comment type="caution">
    <text evidence="1">The sequence shown here is derived from an EMBL/GenBank/DDBJ whole genome shotgun (WGS) entry which is preliminary data.</text>
</comment>
<keyword evidence="2" id="KW-1185">Reference proteome</keyword>
<protein>
    <submittedName>
        <fullName evidence="1">Uncharacterized protein</fullName>
    </submittedName>
</protein>
<organism evidence="1 2">
    <name type="scientific">Daphnia magna</name>
    <dbReference type="NCBI Taxonomy" id="35525"/>
    <lineage>
        <taxon>Eukaryota</taxon>
        <taxon>Metazoa</taxon>
        <taxon>Ecdysozoa</taxon>
        <taxon>Arthropoda</taxon>
        <taxon>Crustacea</taxon>
        <taxon>Branchiopoda</taxon>
        <taxon>Diplostraca</taxon>
        <taxon>Cladocera</taxon>
        <taxon>Anomopoda</taxon>
        <taxon>Daphniidae</taxon>
        <taxon>Daphnia</taxon>
    </lineage>
</organism>
<evidence type="ECO:0000313" key="2">
    <source>
        <dbReference type="Proteomes" id="UP000076858"/>
    </source>
</evidence>
<gene>
    <name evidence="1" type="ORF">APZ42_013976</name>
</gene>
<evidence type="ECO:0000313" key="1">
    <source>
        <dbReference type="EMBL" id="KZS19528.1"/>
    </source>
</evidence>
<reference evidence="1 2" key="1">
    <citation type="submission" date="2016-03" db="EMBL/GenBank/DDBJ databases">
        <title>EvidentialGene: Evidence-directed Construction of Genes on Genomes.</title>
        <authorList>
            <person name="Gilbert D.G."/>
            <person name="Choi J.-H."/>
            <person name="Mockaitis K."/>
            <person name="Colbourne J."/>
            <person name="Pfrender M."/>
        </authorList>
    </citation>
    <scope>NUCLEOTIDE SEQUENCE [LARGE SCALE GENOMIC DNA]</scope>
    <source>
        <strain evidence="1 2">Xinb3</strain>
        <tissue evidence="1">Complete organism</tissue>
    </source>
</reference>
<proteinExistence type="predicted"/>
<accession>A0A0P6AWK9</accession>